<feature type="region of interest" description="Disordered" evidence="1">
    <location>
        <begin position="174"/>
        <end position="194"/>
    </location>
</feature>
<evidence type="ECO:0000256" key="1">
    <source>
        <dbReference type="SAM" id="MobiDB-lite"/>
    </source>
</evidence>
<evidence type="ECO:0000313" key="2">
    <source>
        <dbReference type="EMBL" id="GHF01559.1"/>
    </source>
</evidence>
<feature type="region of interest" description="Disordered" evidence="1">
    <location>
        <begin position="1"/>
        <end position="28"/>
    </location>
</feature>
<comment type="caution">
    <text evidence="2">The sequence shown here is derived from an EMBL/GenBank/DDBJ whole genome shotgun (WGS) entry which is preliminary data.</text>
</comment>
<dbReference type="Gene3D" id="1.10.10.10">
    <property type="entry name" value="Winged helix-like DNA-binding domain superfamily/Winged helix DNA-binding domain"/>
    <property type="match status" value="1"/>
</dbReference>
<dbReference type="RefSeq" id="WP_190204547.1">
    <property type="nucleotide sequence ID" value="NZ_BNBI01000005.1"/>
</dbReference>
<gene>
    <name evidence="2" type="ORF">GCM10018772_28030</name>
</gene>
<dbReference type="InterPro" id="IPR036388">
    <property type="entry name" value="WH-like_DNA-bd_sf"/>
</dbReference>
<feature type="compositionally biased region" description="Low complexity" evidence="1">
    <location>
        <begin position="72"/>
        <end position="96"/>
    </location>
</feature>
<protein>
    <recommendedName>
        <fullName evidence="4">Regulatory protein</fullName>
    </recommendedName>
</protein>
<dbReference type="Proteomes" id="UP000630718">
    <property type="component" value="Unassembled WGS sequence"/>
</dbReference>
<dbReference type="AlphaFoldDB" id="A0A919AGI0"/>
<evidence type="ECO:0008006" key="4">
    <source>
        <dbReference type="Google" id="ProtNLM"/>
    </source>
</evidence>
<name>A0A919AGI0_9ACTN</name>
<organism evidence="2 3">
    <name type="scientific">Streptomyces fumanus</name>
    <dbReference type="NCBI Taxonomy" id="67302"/>
    <lineage>
        <taxon>Bacteria</taxon>
        <taxon>Bacillati</taxon>
        <taxon>Actinomycetota</taxon>
        <taxon>Actinomycetes</taxon>
        <taxon>Kitasatosporales</taxon>
        <taxon>Streptomycetaceae</taxon>
        <taxon>Streptomyces</taxon>
    </lineage>
</organism>
<reference evidence="2" key="1">
    <citation type="journal article" date="2014" name="Int. J. Syst. Evol. Microbiol.">
        <title>Complete genome sequence of Corynebacterium casei LMG S-19264T (=DSM 44701T), isolated from a smear-ripened cheese.</title>
        <authorList>
            <consortium name="US DOE Joint Genome Institute (JGI-PGF)"/>
            <person name="Walter F."/>
            <person name="Albersmeier A."/>
            <person name="Kalinowski J."/>
            <person name="Ruckert C."/>
        </authorList>
    </citation>
    <scope>NUCLEOTIDE SEQUENCE</scope>
    <source>
        <strain evidence="2">JCM 4477</strain>
    </source>
</reference>
<proteinExistence type="predicted"/>
<feature type="region of interest" description="Disordered" evidence="1">
    <location>
        <begin position="72"/>
        <end position="156"/>
    </location>
</feature>
<sequence>MTETANPATEIASQYATQVSDDLDRNTKEQERLTAEIAALQEQLAALQRDHSVLVNIRQALAGTAELVGAALPAPRTETEAPETGATATEAPAGEAPADKAPEAGSAGGTRGKKSRAKKSAPAQRRTAKKAPAGKAPAGKAPAKSPAKGGKKAGAPTLGELILGVLTEQTEPRSAAEVATALNEAHPERQVKTTVARNTLESLVAKNQVQRSKQGTSVYYTAPAAPASAGTSEPEAGADQGE</sequence>
<dbReference type="EMBL" id="BNBI01000005">
    <property type="protein sequence ID" value="GHF01559.1"/>
    <property type="molecule type" value="Genomic_DNA"/>
</dbReference>
<accession>A0A919AGI0</accession>
<reference evidence="2" key="2">
    <citation type="submission" date="2020-09" db="EMBL/GenBank/DDBJ databases">
        <authorList>
            <person name="Sun Q."/>
            <person name="Ohkuma M."/>
        </authorList>
    </citation>
    <scope>NUCLEOTIDE SEQUENCE</scope>
    <source>
        <strain evidence="2">JCM 4477</strain>
    </source>
</reference>
<feature type="compositionally biased region" description="Polar residues" evidence="1">
    <location>
        <begin position="1"/>
        <end position="20"/>
    </location>
</feature>
<feature type="compositionally biased region" description="Low complexity" evidence="1">
    <location>
        <begin position="130"/>
        <end position="156"/>
    </location>
</feature>
<keyword evidence="3" id="KW-1185">Reference proteome</keyword>
<evidence type="ECO:0000313" key="3">
    <source>
        <dbReference type="Proteomes" id="UP000630718"/>
    </source>
</evidence>